<dbReference type="InterPro" id="IPR041588">
    <property type="entry name" value="Integrase_H2C2"/>
</dbReference>
<dbReference type="EMBL" id="BSYO01000027">
    <property type="protein sequence ID" value="GMH24041.1"/>
    <property type="molecule type" value="Genomic_DNA"/>
</dbReference>
<dbReference type="Gene3D" id="1.10.340.70">
    <property type="match status" value="1"/>
</dbReference>
<proteinExistence type="predicted"/>
<dbReference type="Pfam" id="PF17921">
    <property type="entry name" value="Integrase_H2C2"/>
    <property type="match status" value="1"/>
</dbReference>
<sequence length="217" mass="25351">MRELLNASSIERQEAIQISEMKNWMTPYLRYLANEILPEGAEEARQIKRTANWYTIVDGLLYCRGYTTPYLRCLTPKEADCILSEVHFGICESHVDGKNLAFKIMRKDYYWPSMKMDALEFVKRCKNCQLHDILRHQPSTELKSLQAPWLFEQWGLDIIGPFFIATRLKTKLEDAGGSWVDELASVLWSYRTTPKEPTREIPFSLYYGTKEVIPVEI</sequence>
<protein>
    <recommendedName>
        <fullName evidence="1">Integrase zinc-binding domain-containing protein</fullName>
    </recommendedName>
</protein>
<reference evidence="2" key="1">
    <citation type="submission" date="2023-05" db="EMBL/GenBank/DDBJ databases">
        <title>Nepenthes gracilis genome sequencing.</title>
        <authorList>
            <person name="Fukushima K."/>
        </authorList>
    </citation>
    <scope>NUCLEOTIDE SEQUENCE</scope>
    <source>
        <strain evidence="2">SING2019-196</strain>
    </source>
</reference>
<evidence type="ECO:0000259" key="1">
    <source>
        <dbReference type="Pfam" id="PF17921"/>
    </source>
</evidence>
<evidence type="ECO:0000313" key="3">
    <source>
        <dbReference type="Proteomes" id="UP001279734"/>
    </source>
</evidence>
<dbReference type="PANTHER" id="PTHR48475:SF2">
    <property type="entry name" value="RIBONUCLEASE H"/>
    <property type="match status" value="1"/>
</dbReference>
<dbReference type="GO" id="GO:0003676">
    <property type="term" value="F:nucleic acid binding"/>
    <property type="evidence" value="ECO:0007669"/>
    <property type="project" value="InterPro"/>
</dbReference>
<comment type="caution">
    <text evidence="2">The sequence shown here is derived from an EMBL/GenBank/DDBJ whole genome shotgun (WGS) entry which is preliminary data.</text>
</comment>
<name>A0AAD3T7K6_NEPGR</name>
<evidence type="ECO:0000313" key="2">
    <source>
        <dbReference type="EMBL" id="GMH24041.1"/>
    </source>
</evidence>
<accession>A0AAD3T7K6</accession>
<feature type="domain" description="Integrase zinc-binding" evidence="1">
    <location>
        <begin position="82"/>
        <end position="131"/>
    </location>
</feature>
<gene>
    <name evidence="2" type="ORF">Nepgr_025884</name>
</gene>
<dbReference type="Proteomes" id="UP001279734">
    <property type="component" value="Unassembled WGS sequence"/>
</dbReference>
<keyword evidence="3" id="KW-1185">Reference proteome</keyword>
<dbReference type="InterPro" id="IPR036397">
    <property type="entry name" value="RNaseH_sf"/>
</dbReference>
<organism evidence="2 3">
    <name type="scientific">Nepenthes gracilis</name>
    <name type="common">Slender pitcher plant</name>
    <dbReference type="NCBI Taxonomy" id="150966"/>
    <lineage>
        <taxon>Eukaryota</taxon>
        <taxon>Viridiplantae</taxon>
        <taxon>Streptophyta</taxon>
        <taxon>Embryophyta</taxon>
        <taxon>Tracheophyta</taxon>
        <taxon>Spermatophyta</taxon>
        <taxon>Magnoliopsida</taxon>
        <taxon>eudicotyledons</taxon>
        <taxon>Gunneridae</taxon>
        <taxon>Pentapetalae</taxon>
        <taxon>Caryophyllales</taxon>
        <taxon>Nepenthaceae</taxon>
        <taxon>Nepenthes</taxon>
    </lineage>
</organism>
<dbReference type="AlphaFoldDB" id="A0AAD3T7K6"/>
<dbReference type="PANTHER" id="PTHR48475">
    <property type="entry name" value="RIBONUCLEASE H"/>
    <property type="match status" value="1"/>
</dbReference>
<dbReference type="Gene3D" id="3.30.420.10">
    <property type="entry name" value="Ribonuclease H-like superfamily/Ribonuclease H"/>
    <property type="match status" value="1"/>
</dbReference>